<proteinExistence type="predicted"/>
<evidence type="ECO:0000313" key="9">
    <source>
        <dbReference type="EMBL" id="TWU21766.1"/>
    </source>
</evidence>
<keyword evidence="7" id="KW-1133">Transmembrane helix</keyword>
<dbReference type="CDD" id="cd03467">
    <property type="entry name" value="Rieske"/>
    <property type="match status" value="1"/>
</dbReference>
<name>A0A5C6CEN8_9BACT</name>
<evidence type="ECO:0000256" key="3">
    <source>
        <dbReference type="ARBA" id="ARBA00023004"/>
    </source>
</evidence>
<comment type="caution">
    <text evidence="9">The sequence shown here is derived from an EMBL/GenBank/DDBJ whole genome shotgun (WGS) entry which is preliminary data.</text>
</comment>
<feature type="domain" description="Rieske" evidence="8">
    <location>
        <begin position="58"/>
        <end position="161"/>
    </location>
</feature>
<keyword evidence="7" id="KW-0812">Transmembrane</keyword>
<dbReference type="PRINTS" id="PR00162">
    <property type="entry name" value="RIESKE"/>
</dbReference>
<evidence type="ECO:0000259" key="8">
    <source>
        <dbReference type="PROSITE" id="PS51296"/>
    </source>
</evidence>
<dbReference type="InterPro" id="IPR014349">
    <property type="entry name" value="Rieske_Fe-S_prot"/>
</dbReference>
<dbReference type="SUPFAM" id="SSF50022">
    <property type="entry name" value="ISP domain"/>
    <property type="match status" value="1"/>
</dbReference>
<dbReference type="PANTHER" id="PTHR10134">
    <property type="entry name" value="CYTOCHROME B-C1 COMPLEX SUBUNIT RIESKE, MITOCHONDRIAL"/>
    <property type="match status" value="1"/>
</dbReference>
<dbReference type="GO" id="GO:0051537">
    <property type="term" value="F:2 iron, 2 sulfur cluster binding"/>
    <property type="evidence" value="ECO:0007669"/>
    <property type="project" value="UniProtKB-KW"/>
</dbReference>
<dbReference type="GO" id="GO:0016020">
    <property type="term" value="C:membrane"/>
    <property type="evidence" value="ECO:0007669"/>
    <property type="project" value="InterPro"/>
</dbReference>
<keyword evidence="1" id="KW-0001">2Fe-2S</keyword>
<dbReference type="InterPro" id="IPR005805">
    <property type="entry name" value="Rieske_Fe-S_prot_C"/>
</dbReference>
<organism evidence="9 10">
    <name type="scientific">Bythopirellula polymerisocia</name>
    <dbReference type="NCBI Taxonomy" id="2528003"/>
    <lineage>
        <taxon>Bacteria</taxon>
        <taxon>Pseudomonadati</taxon>
        <taxon>Planctomycetota</taxon>
        <taxon>Planctomycetia</taxon>
        <taxon>Pirellulales</taxon>
        <taxon>Lacipirellulaceae</taxon>
        <taxon>Bythopirellula</taxon>
    </lineage>
</organism>
<keyword evidence="10" id="KW-1185">Reference proteome</keyword>
<evidence type="ECO:0000256" key="7">
    <source>
        <dbReference type="SAM" id="Phobius"/>
    </source>
</evidence>
<comment type="cofactor">
    <cofactor evidence="6">
        <name>[2Fe-2S] cluster</name>
        <dbReference type="ChEBI" id="CHEBI:190135"/>
    </cofactor>
</comment>
<gene>
    <name evidence="9" type="primary">petC_4</name>
    <name evidence="9" type="ORF">Pla144_44620</name>
</gene>
<evidence type="ECO:0000256" key="2">
    <source>
        <dbReference type="ARBA" id="ARBA00022723"/>
    </source>
</evidence>
<protein>
    <submittedName>
        <fullName evidence="9">Cytochrome b6-f complex iron-sulfur subunit</fullName>
    </submittedName>
</protein>
<keyword evidence="7" id="KW-0472">Membrane</keyword>
<accession>A0A5C6CEN8</accession>
<keyword evidence="3" id="KW-0408">Iron</keyword>
<dbReference type="InterPro" id="IPR036922">
    <property type="entry name" value="Rieske_2Fe-2S_sf"/>
</dbReference>
<dbReference type="PROSITE" id="PS51296">
    <property type="entry name" value="RIESKE"/>
    <property type="match status" value="1"/>
</dbReference>
<dbReference type="EMBL" id="SJPS01000009">
    <property type="protein sequence ID" value="TWU21766.1"/>
    <property type="molecule type" value="Genomic_DNA"/>
</dbReference>
<evidence type="ECO:0000313" key="10">
    <source>
        <dbReference type="Proteomes" id="UP000318437"/>
    </source>
</evidence>
<dbReference type="Gene3D" id="2.102.10.10">
    <property type="entry name" value="Rieske [2Fe-2S] iron-sulphur domain"/>
    <property type="match status" value="1"/>
</dbReference>
<keyword evidence="5" id="KW-1015">Disulfide bond</keyword>
<dbReference type="AlphaFoldDB" id="A0A5C6CEN8"/>
<evidence type="ECO:0000256" key="6">
    <source>
        <dbReference type="ARBA" id="ARBA00034078"/>
    </source>
</evidence>
<evidence type="ECO:0000256" key="4">
    <source>
        <dbReference type="ARBA" id="ARBA00023014"/>
    </source>
</evidence>
<dbReference type="Proteomes" id="UP000318437">
    <property type="component" value="Unassembled WGS sequence"/>
</dbReference>
<evidence type="ECO:0000256" key="1">
    <source>
        <dbReference type="ARBA" id="ARBA00022714"/>
    </source>
</evidence>
<dbReference type="Pfam" id="PF00355">
    <property type="entry name" value="Rieske"/>
    <property type="match status" value="1"/>
</dbReference>
<reference evidence="9 10" key="1">
    <citation type="submission" date="2019-02" db="EMBL/GenBank/DDBJ databases">
        <title>Deep-cultivation of Planctomycetes and their phenomic and genomic characterization uncovers novel biology.</title>
        <authorList>
            <person name="Wiegand S."/>
            <person name="Jogler M."/>
            <person name="Boedeker C."/>
            <person name="Pinto D."/>
            <person name="Vollmers J."/>
            <person name="Rivas-Marin E."/>
            <person name="Kohn T."/>
            <person name="Peeters S.H."/>
            <person name="Heuer A."/>
            <person name="Rast P."/>
            <person name="Oberbeckmann S."/>
            <person name="Bunk B."/>
            <person name="Jeske O."/>
            <person name="Meyerdierks A."/>
            <person name="Storesund J.E."/>
            <person name="Kallscheuer N."/>
            <person name="Luecker S."/>
            <person name="Lage O.M."/>
            <person name="Pohl T."/>
            <person name="Merkel B.J."/>
            <person name="Hornburger P."/>
            <person name="Mueller R.-W."/>
            <person name="Bruemmer F."/>
            <person name="Labrenz M."/>
            <person name="Spormann A.M."/>
            <person name="Op Den Camp H."/>
            <person name="Overmann J."/>
            <person name="Amann R."/>
            <person name="Jetten M.S.M."/>
            <person name="Mascher T."/>
            <person name="Medema M.H."/>
            <person name="Devos D.P."/>
            <person name="Kaster A.-K."/>
            <person name="Ovreas L."/>
            <person name="Rohde M."/>
            <person name="Galperin M.Y."/>
            <person name="Jogler C."/>
        </authorList>
    </citation>
    <scope>NUCLEOTIDE SEQUENCE [LARGE SCALE GENOMIC DNA]</scope>
    <source>
        <strain evidence="9 10">Pla144</strain>
    </source>
</reference>
<feature type="transmembrane region" description="Helical" evidence="7">
    <location>
        <begin position="20"/>
        <end position="40"/>
    </location>
</feature>
<sequence>MPMEEHHHDLTDDVGERRGFLGAMATAMMAGGLIGGYGTFATYAGRFLYPSGGDKTSWQFLATVDQLKIGSSIPFETPVGSKVVVARQSEGSTAEDFIALSSVCPHLGCAVHWESQNNRFFCPCHNGAFDASGKATEGPPAAANQSLKRFPLMVENGLLFIKVPTESVRGTREA</sequence>
<evidence type="ECO:0000256" key="5">
    <source>
        <dbReference type="ARBA" id="ARBA00023157"/>
    </source>
</evidence>
<keyword evidence="4" id="KW-0411">Iron-sulfur</keyword>
<keyword evidence="2" id="KW-0479">Metal-binding</keyword>
<dbReference type="GO" id="GO:0046872">
    <property type="term" value="F:metal ion binding"/>
    <property type="evidence" value="ECO:0007669"/>
    <property type="project" value="UniProtKB-KW"/>
</dbReference>
<dbReference type="InterPro" id="IPR017941">
    <property type="entry name" value="Rieske_2Fe-2S"/>
</dbReference>